<feature type="domain" description="Endonuclease GajA/Old nuclease/RecF-like AAA" evidence="1">
    <location>
        <begin position="1"/>
        <end position="47"/>
    </location>
</feature>
<proteinExistence type="predicted"/>
<dbReference type="SUPFAM" id="SSF52540">
    <property type="entry name" value="P-loop containing nucleoside triphosphate hydrolases"/>
    <property type="match status" value="1"/>
</dbReference>
<dbReference type="RefSeq" id="WP_012229097.1">
    <property type="nucleotide sequence ID" value="NZ_HG422565.1"/>
</dbReference>
<keyword evidence="3" id="KW-0378">Hydrolase</keyword>
<dbReference type="Pfam" id="PF13175">
    <property type="entry name" value="AAA_15"/>
    <property type="match status" value="2"/>
</dbReference>
<comment type="caution">
    <text evidence="3">The sequence shown here is derived from an EMBL/GenBank/DDBJ whole genome shotgun (WGS) entry which is preliminary data.</text>
</comment>
<keyword evidence="3" id="KW-0255">Endonuclease</keyword>
<dbReference type="InterPro" id="IPR027417">
    <property type="entry name" value="P-loop_NTPase"/>
</dbReference>
<organism evidence="3 4">
    <name type="scientific">Candidatus Neomicrothrix parvicella RN1</name>
    <dbReference type="NCBI Taxonomy" id="1229780"/>
    <lineage>
        <taxon>Bacteria</taxon>
        <taxon>Bacillati</taxon>
        <taxon>Actinomycetota</taxon>
        <taxon>Acidimicrobiia</taxon>
        <taxon>Acidimicrobiales</taxon>
        <taxon>Microthrixaceae</taxon>
        <taxon>Candidatus Neomicrothrix</taxon>
    </lineage>
</organism>
<evidence type="ECO:0000259" key="1">
    <source>
        <dbReference type="Pfam" id="PF13175"/>
    </source>
</evidence>
<dbReference type="EMBL" id="CANL01000042">
    <property type="protein sequence ID" value="CCM64798.1"/>
    <property type="molecule type" value="Genomic_DNA"/>
</dbReference>
<sequence length="694" mass="75960">MRLSRVYVSNYRSLKDFEVQIDDYTALVGANGTGKSSLLYALEWFYEGPPLEALDIHGVQLASSSEAGQNPRPMQNDSGADEVRVSVTFGDLTPADRRRLGPYGRGSTASFSRTWKMGDQKSKVIGNAKAGPGFPSIRQMSRVGDFRPAYVTLQQTICGLPDLGPAPTKDAVHQALAEWEDRPESIDLLEDVHGSDANHLFGVNGTHVIRECIEFILVPAAAPLASEIGNTTKGSALSQLIGSYLTSAGRRAREEWITTNRVILTELNKAVRESITDSTALQSRRINSRLHELVPGAKVGFDPTIPDWTPKGDATVATSFELGGFVNDIARQGHGVQRAVMIAMLQALVPDEDLARSTHSLEDDESETEAAERLSQALEHLPSMIIGIEEPEIYQHPVRARAFARVLSSLTKDAGVQLIAATHSPYFVRPEQFESVRRVVAGDGGSRAIQTTLTEISDRANCEQESARKTIEQLVPKTFSEGFFADGVVLVEGDTDRVIVEVLAERLGSPLDLIGISVLDTGGKANLHLPYCLLSEFEVPCYVLVDGDGEGAARKYGTNESALLKYKDGTEDYTINRKKYESALISHRSQTEAICQWLPPSTEPTRGTLPASFNQGTLVTEMFCLWNTDIESELEHWPSFVDALKQAGSTLRKKDLMAYRTAAVEAKLDDMPTNVQACIDAICADTWRNTNSID</sequence>
<dbReference type="PANTHER" id="PTHR43581:SF4">
    <property type="entry name" value="ATP_GTP PHOSPHATASE"/>
    <property type="match status" value="1"/>
</dbReference>
<dbReference type="HOGENOM" id="CLU_017618_1_0_11"/>
<gene>
    <name evidence="3" type="ORF">BN381_470003</name>
</gene>
<protein>
    <submittedName>
        <fullName evidence="3">Putative predicted ATP-dependent endonuclease like protein</fullName>
    </submittedName>
</protein>
<accession>R4Z277</accession>
<dbReference type="Proteomes" id="UP000018291">
    <property type="component" value="Unassembled WGS sequence"/>
</dbReference>
<name>R4Z277_9ACTN</name>
<dbReference type="CDD" id="cd01026">
    <property type="entry name" value="TOPRIM_OLD"/>
    <property type="match status" value="1"/>
</dbReference>
<dbReference type="Gene3D" id="3.40.50.300">
    <property type="entry name" value="P-loop containing nucleotide triphosphate hydrolases"/>
    <property type="match status" value="2"/>
</dbReference>
<reference evidence="3 4" key="1">
    <citation type="journal article" date="2013" name="ISME J.">
        <title>Metabolic model for the filamentous 'Candidatus Microthrix parvicella' based on genomic and metagenomic analyses.</title>
        <authorList>
            <person name="Jon McIlroy S."/>
            <person name="Kristiansen R."/>
            <person name="Albertsen M."/>
            <person name="Michael Karst S."/>
            <person name="Rossetti S."/>
            <person name="Lund Nielsen J."/>
            <person name="Tandoi V."/>
            <person name="James Seviour R."/>
            <person name="Nielsen P.H."/>
        </authorList>
    </citation>
    <scope>NUCLEOTIDE SEQUENCE [LARGE SCALE GENOMIC DNA]</scope>
    <source>
        <strain evidence="3 4">RN1</strain>
    </source>
</reference>
<feature type="domain" description="OLD protein-like TOPRIM" evidence="2">
    <location>
        <begin position="483"/>
        <end position="548"/>
    </location>
</feature>
<keyword evidence="3" id="KW-0540">Nuclease</keyword>
<dbReference type="Pfam" id="PF20469">
    <property type="entry name" value="OLD-like_TOPRIM"/>
    <property type="match status" value="1"/>
</dbReference>
<keyword evidence="4" id="KW-1185">Reference proteome</keyword>
<feature type="domain" description="Endonuclease GajA/Old nuclease/RecF-like AAA" evidence="1">
    <location>
        <begin position="319"/>
        <end position="428"/>
    </location>
</feature>
<dbReference type="PANTHER" id="PTHR43581">
    <property type="entry name" value="ATP/GTP PHOSPHATASE"/>
    <property type="match status" value="1"/>
</dbReference>
<dbReference type="GO" id="GO:0004519">
    <property type="term" value="F:endonuclease activity"/>
    <property type="evidence" value="ECO:0007669"/>
    <property type="project" value="UniProtKB-KW"/>
</dbReference>
<dbReference type="eggNOG" id="COG3593">
    <property type="taxonomic scope" value="Bacteria"/>
</dbReference>
<dbReference type="InterPro" id="IPR041685">
    <property type="entry name" value="AAA_GajA/Old/RecF-like"/>
</dbReference>
<dbReference type="OrthoDB" id="3237462at2"/>
<evidence type="ECO:0000313" key="4">
    <source>
        <dbReference type="Proteomes" id="UP000018291"/>
    </source>
</evidence>
<dbReference type="eggNOG" id="COG0419">
    <property type="taxonomic scope" value="Bacteria"/>
</dbReference>
<evidence type="ECO:0000313" key="3">
    <source>
        <dbReference type="EMBL" id="CCM64798.1"/>
    </source>
</evidence>
<evidence type="ECO:0000259" key="2">
    <source>
        <dbReference type="Pfam" id="PF20469"/>
    </source>
</evidence>
<dbReference type="InterPro" id="IPR051396">
    <property type="entry name" value="Bact_Antivir_Def_Nuclease"/>
</dbReference>
<dbReference type="STRING" id="1229780.BN381_470003"/>
<dbReference type="AlphaFoldDB" id="R4Z277"/>
<dbReference type="InterPro" id="IPR034139">
    <property type="entry name" value="TOPRIM_OLD"/>
</dbReference>